<protein>
    <submittedName>
        <fullName evidence="1">Uncharacterized protein</fullName>
    </submittedName>
</protein>
<reference evidence="1 2" key="1">
    <citation type="submission" date="2019-02" db="EMBL/GenBank/DDBJ databases">
        <title>Deep-cultivation of Planctomycetes and their phenomic and genomic characterization uncovers novel biology.</title>
        <authorList>
            <person name="Wiegand S."/>
            <person name="Jogler M."/>
            <person name="Boedeker C."/>
            <person name="Pinto D."/>
            <person name="Vollmers J."/>
            <person name="Rivas-Marin E."/>
            <person name="Kohn T."/>
            <person name="Peeters S.H."/>
            <person name="Heuer A."/>
            <person name="Rast P."/>
            <person name="Oberbeckmann S."/>
            <person name="Bunk B."/>
            <person name="Jeske O."/>
            <person name="Meyerdierks A."/>
            <person name="Storesund J.E."/>
            <person name="Kallscheuer N."/>
            <person name="Luecker S."/>
            <person name="Lage O.M."/>
            <person name="Pohl T."/>
            <person name="Merkel B.J."/>
            <person name="Hornburger P."/>
            <person name="Mueller R.-W."/>
            <person name="Bruemmer F."/>
            <person name="Labrenz M."/>
            <person name="Spormann A.M."/>
            <person name="Op Den Camp H."/>
            <person name="Overmann J."/>
            <person name="Amann R."/>
            <person name="Jetten M.S.M."/>
            <person name="Mascher T."/>
            <person name="Medema M.H."/>
            <person name="Devos D.P."/>
            <person name="Kaster A.-K."/>
            <person name="Ovreas L."/>
            <person name="Rohde M."/>
            <person name="Galperin M.Y."/>
            <person name="Jogler C."/>
        </authorList>
    </citation>
    <scope>NUCLEOTIDE SEQUENCE [LARGE SCALE GENOMIC DNA]</scope>
    <source>
        <strain evidence="1 2">Q31b</strain>
    </source>
</reference>
<name>A0A5C6DTZ9_9BACT</name>
<keyword evidence="2" id="KW-1185">Reference proteome</keyword>
<organism evidence="1 2">
    <name type="scientific">Novipirellula aureliae</name>
    <dbReference type="NCBI Taxonomy" id="2527966"/>
    <lineage>
        <taxon>Bacteria</taxon>
        <taxon>Pseudomonadati</taxon>
        <taxon>Planctomycetota</taxon>
        <taxon>Planctomycetia</taxon>
        <taxon>Pirellulales</taxon>
        <taxon>Pirellulaceae</taxon>
        <taxon>Novipirellula</taxon>
    </lineage>
</organism>
<accession>A0A5C6DTZ9</accession>
<sequence length="81" mass="9256">MLNTHFDVPSKPVKWDGQLYTILDWGISNDQAYVTVEPNNDAFIKAVAQLIQDEKGETPGTYLDFHKPYTWFANDPKQGEP</sequence>
<gene>
    <name evidence="1" type="ORF">Q31b_35050</name>
</gene>
<dbReference type="Proteomes" id="UP000315471">
    <property type="component" value="Unassembled WGS sequence"/>
</dbReference>
<dbReference type="RefSeq" id="WP_146600768.1">
    <property type="nucleotide sequence ID" value="NZ_SJPY01000005.1"/>
</dbReference>
<evidence type="ECO:0000313" key="2">
    <source>
        <dbReference type="Proteomes" id="UP000315471"/>
    </source>
</evidence>
<evidence type="ECO:0000313" key="1">
    <source>
        <dbReference type="EMBL" id="TWU40160.1"/>
    </source>
</evidence>
<comment type="caution">
    <text evidence="1">The sequence shown here is derived from an EMBL/GenBank/DDBJ whole genome shotgun (WGS) entry which is preliminary data.</text>
</comment>
<dbReference type="AlphaFoldDB" id="A0A5C6DTZ9"/>
<dbReference type="EMBL" id="SJPY01000005">
    <property type="protein sequence ID" value="TWU40160.1"/>
    <property type="molecule type" value="Genomic_DNA"/>
</dbReference>
<proteinExistence type="predicted"/>